<dbReference type="EMBL" id="JAAVJI010000001">
    <property type="protein sequence ID" value="NJO99534.1"/>
    <property type="molecule type" value="Genomic_DNA"/>
</dbReference>
<gene>
    <name evidence="1" type="ORF">HBH25_01455</name>
</gene>
<dbReference type="RefSeq" id="WP_168080775.1">
    <property type="nucleotide sequence ID" value="NZ_JAAVJI010000001.1"/>
</dbReference>
<sequence length="201" mass="22380">MDISPASFLKPTQIVRLDDIIRFRADNNVILTAFKKTGNTPNQPSLQAHQPAKAGHCIRRYISRLLDQVIAHSSARTLDCFNFLDSAPYSITPPDQPSAKLDYTCSLIKKVEECLKSLSNEQISDLVIEVNGSVKANIGLGCPGLFDLMTRCVADPNKTYNALRFYEAKLGSNEALKITSLEIFREWSKRKAVSSSNNRTD</sequence>
<evidence type="ECO:0000313" key="1">
    <source>
        <dbReference type="EMBL" id="NJO99534.1"/>
    </source>
</evidence>
<proteinExistence type="predicted"/>
<name>A0ABX0Y898_9PSED</name>
<accession>A0ABX0Y898</accession>
<protein>
    <submittedName>
        <fullName evidence="1">Uncharacterized protein</fullName>
    </submittedName>
</protein>
<evidence type="ECO:0000313" key="2">
    <source>
        <dbReference type="Proteomes" id="UP000746535"/>
    </source>
</evidence>
<comment type="caution">
    <text evidence="1">The sequence shown here is derived from an EMBL/GenBank/DDBJ whole genome shotgun (WGS) entry which is preliminary data.</text>
</comment>
<dbReference type="Proteomes" id="UP000746535">
    <property type="component" value="Unassembled WGS sequence"/>
</dbReference>
<reference evidence="1 2" key="1">
    <citation type="submission" date="2020-03" db="EMBL/GenBank/DDBJ databases">
        <authorList>
            <person name="Wang L."/>
            <person name="He N."/>
            <person name="Li Y."/>
            <person name="Fang Y."/>
            <person name="Zhang F."/>
        </authorList>
    </citation>
    <scope>NUCLEOTIDE SEQUENCE [LARGE SCALE GENOMIC DNA]</scope>
    <source>
        <strain evidence="2">hsmgli-8</strain>
    </source>
</reference>
<keyword evidence="2" id="KW-1185">Reference proteome</keyword>
<organism evidence="1 2">
    <name type="scientific">Pseudomonas quercus</name>
    <dbReference type="NCBI Taxonomy" id="2722792"/>
    <lineage>
        <taxon>Bacteria</taxon>
        <taxon>Pseudomonadati</taxon>
        <taxon>Pseudomonadota</taxon>
        <taxon>Gammaproteobacteria</taxon>
        <taxon>Pseudomonadales</taxon>
        <taxon>Pseudomonadaceae</taxon>
        <taxon>Pseudomonas</taxon>
    </lineage>
</organism>